<dbReference type="Gene3D" id="3.40.50.720">
    <property type="entry name" value="NAD(P)-binding Rossmann-like Domain"/>
    <property type="match status" value="1"/>
</dbReference>
<dbReference type="PANTHER" id="PTHR48075">
    <property type="entry name" value="3-HYDROXYACYL-COA DEHYDROGENASE FAMILY PROTEIN"/>
    <property type="match status" value="1"/>
</dbReference>
<dbReference type="Gene3D" id="1.10.1040.10">
    <property type="entry name" value="N-(1-d-carboxylethyl)-l-norvaline Dehydrogenase, domain 2"/>
    <property type="match status" value="1"/>
</dbReference>
<dbReference type="PANTHER" id="PTHR48075:SF5">
    <property type="entry name" value="3-HYDROXYBUTYRYL-COA DEHYDROGENASE"/>
    <property type="match status" value="1"/>
</dbReference>
<comment type="caution">
    <text evidence="4">The sequence shown here is derived from an EMBL/GenBank/DDBJ whole genome shotgun (WGS) entry which is preliminary data.</text>
</comment>
<evidence type="ECO:0000313" key="4">
    <source>
        <dbReference type="EMBL" id="MFG1375138.1"/>
    </source>
</evidence>
<keyword evidence="5" id="KW-1185">Reference proteome</keyword>
<dbReference type="InterPro" id="IPR013328">
    <property type="entry name" value="6PGD_dom2"/>
</dbReference>
<organism evidence="4 5">
    <name type="scientific">Xanthobacter oligotrophicus</name>
    <dbReference type="NCBI Taxonomy" id="2607286"/>
    <lineage>
        <taxon>Bacteria</taxon>
        <taxon>Pseudomonadati</taxon>
        <taxon>Pseudomonadota</taxon>
        <taxon>Alphaproteobacteria</taxon>
        <taxon>Hyphomicrobiales</taxon>
        <taxon>Xanthobacteraceae</taxon>
        <taxon>Xanthobacter</taxon>
    </lineage>
</organism>
<dbReference type="PIRSF" id="PIRSF000105">
    <property type="entry name" value="HCDH"/>
    <property type="match status" value="1"/>
</dbReference>
<protein>
    <submittedName>
        <fullName evidence="4">3-hydroxyacyl-CoA dehydrogenase family protein</fullName>
    </submittedName>
</protein>
<evidence type="ECO:0000313" key="5">
    <source>
        <dbReference type="Proteomes" id="UP001604002"/>
    </source>
</evidence>
<name>A0ABW7A5J0_9HYPH</name>
<accession>A0ABW7A5J0</accession>
<evidence type="ECO:0000259" key="3">
    <source>
        <dbReference type="Pfam" id="PF02737"/>
    </source>
</evidence>
<feature type="domain" description="3-hydroxyacyl-CoA dehydrogenase C-terminal" evidence="2">
    <location>
        <begin position="188"/>
        <end position="284"/>
    </location>
</feature>
<dbReference type="InterPro" id="IPR022694">
    <property type="entry name" value="3-OHacyl-CoA_DH"/>
</dbReference>
<dbReference type="Proteomes" id="UP001604002">
    <property type="component" value="Unassembled WGS sequence"/>
</dbReference>
<dbReference type="RefSeq" id="WP_393994665.1">
    <property type="nucleotide sequence ID" value="NZ_JBAFVH010000022.1"/>
</dbReference>
<sequence>MAEAPRTVAVVGCGTMGIGIAIVAARGGWRTLLHDADAGRIGRARDDAAAFLARSVKLNRLSEADAAAALDRLLPAPVAEDLAAADLVIEAVFEDEQVKAGLTRMLDAVCSEETVLATNTSTLSVTRLGAAGRRPERFVGMHFCLPAQLMKLVEVTRGLRTSDAAFATAWDFCVSTGQMPVETKDTPGFILNHFVIPLNNRAIRMVEEQVASPADIDRAVKSAYGHPLGPLELVDLVGLDTQERLCDAFYPIGHDPELSCPSLVRQMVAAGWLGKKAGRGFYTYQNDKTFGA</sequence>
<dbReference type="Pfam" id="PF00725">
    <property type="entry name" value="3HCDH"/>
    <property type="match status" value="1"/>
</dbReference>
<gene>
    <name evidence="4" type="ORF">V5F32_23435</name>
</gene>
<proteinExistence type="predicted"/>
<evidence type="ECO:0000259" key="2">
    <source>
        <dbReference type="Pfam" id="PF00725"/>
    </source>
</evidence>
<dbReference type="SUPFAM" id="SSF48179">
    <property type="entry name" value="6-phosphogluconate dehydrogenase C-terminal domain-like"/>
    <property type="match status" value="1"/>
</dbReference>
<dbReference type="InterPro" id="IPR036291">
    <property type="entry name" value="NAD(P)-bd_dom_sf"/>
</dbReference>
<dbReference type="Pfam" id="PF02737">
    <property type="entry name" value="3HCDH_N"/>
    <property type="match status" value="1"/>
</dbReference>
<dbReference type="InterPro" id="IPR006108">
    <property type="entry name" value="3HC_DH_C"/>
</dbReference>
<evidence type="ECO:0000256" key="1">
    <source>
        <dbReference type="ARBA" id="ARBA00023002"/>
    </source>
</evidence>
<dbReference type="InterPro" id="IPR006176">
    <property type="entry name" value="3-OHacyl-CoA_DH_NAD-bd"/>
</dbReference>
<dbReference type="EMBL" id="JBAFVH010000022">
    <property type="protein sequence ID" value="MFG1375138.1"/>
    <property type="molecule type" value="Genomic_DNA"/>
</dbReference>
<keyword evidence="1" id="KW-0560">Oxidoreductase</keyword>
<dbReference type="InterPro" id="IPR008927">
    <property type="entry name" value="6-PGluconate_DH-like_C_sf"/>
</dbReference>
<reference evidence="4 5" key="1">
    <citation type="submission" date="2024-02" db="EMBL/GenBank/DDBJ databases">
        <title>Expansion and revision of Xanthobacter and proposal of Roseixanthobacter gen. nov.</title>
        <authorList>
            <person name="Soltysiak M.P.M."/>
            <person name="Jalihal A."/>
            <person name="Ory A."/>
            <person name="Chrisophersen C."/>
            <person name="Lee A.D."/>
            <person name="Boulton J."/>
            <person name="Springer M."/>
        </authorList>
    </citation>
    <scope>NUCLEOTIDE SEQUENCE [LARGE SCALE GENOMIC DNA]</scope>
    <source>
        <strain evidence="4 5">23A</strain>
    </source>
</reference>
<dbReference type="SUPFAM" id="SSF51735">
    <property type="entry name" value="NAD(P)-binding Rossmann-fold domains"/>
    <property type="match status" value="1"/>
</dbReference>
<feature type="domain" description="3-hydroxyacyl-CoA dehydrogenase NAD binding" evidence="3">
    <location>
        <begin position="7"/>
        <end position="186"/>
    </location>
</feature>